<dbReference type="InterPro" id="IPR009075">
    <property type="entry name" value="AcylCo_DH/oxidase_C"/>
</dbReference>
<dbReference type="InterPro" id="IPR037069">
    <property type="entry name" value="AcylCoA_DH/ox_N_sf"/>
</dbReference>
<protein>
    <recommendedName>
        <fullName evidence="12">Acyl-CoA dehydrogenase</fullName>
    </recommendedName>
</protein>
<name>A0AAJ0GCI1_9PEZI</name>
<sequence>MSRGNIRMVCKRTSAGAYLHALRAPPELSPPHSSTNIAEARRRTRLQIYLFLIHNPVLNLQVQNTKEQSKATSYSKANMSAFTAEHKSHSFEGSLLPWAEPSWHTRPSPYYNDSHRHLRDVVRKWVVDNVDTDPWEAAGEVPNSIYLKCAADGLLVPISFGRSIPAEYADYPIIGGIKAAEWDGFHDFVLWDELYRGGAISSIFVGLTVGAPPLNKYAGSALKAEMLPQILKGEKRICLAITEPAAGSDVRNIGTTAERQGDVYVVNGEKKWITNGIFSDYFSTFALTAVRTGGPGAGGISMLLINRHLPGIKCRTIEIGAGKLSATTYITFEDVRVPVHYLIGQENSGFRLIMSNFNHERLWIVFQALRGARTCLEDAMKWAQKREVFGTVLIEQPVVRHKFGLCAKRVEGLQAWTEQVVYELDCLSEEEGNRLLGGVTALLKVEAGMVGKFVADECVKIMGGLGLTKTGQGARIEAISRGVIGLIVPGGSEDVMIDLGVREALKLSRAQQKSAAKL</sequence>
<dbReference type="Pfam" id="PF02770">
    <property type="entry name" value="Acyl-CoA_dh_M"/>
    <property type="match status" value="1"/>
</dbReference>
<dbReference type="InterPro" id="IPR046373">
    <property type="entry name" value="Acyl-CoA_Oxase/DH_mid-dom_sf"/>
</dbReference>
<evidence type="ECO:0000256" key="2">
    <source>
        <dbReference type="ARBA" id="ARBA00009347"/>
    </source>
</evidence>
<evidence type="ECO:0008006" key="12">
    <source>
        <dbReference type="Google" id="ProtNLM"/>
    </source>
</evidence>
<evidence type="ECO:0000256" key="5">
    <source>
        <dbReference type="ARBA" id="ARBA00023002"/>
    </source>
</evidence>
<reference evidence="10" key="1">
    <citation type="submission" date="2023-04" db="EMBL/GenBank/DDBJ databases">
        <title>Black Yeasts Isolated from many extreme environments.</title>
        <authorList>
            <person name="Coleine C."/>
            <person name="Stajich J.E."/>
            <person name="Selbmann L."/>
        </authorList>
    </citation>
    <scope>NUCLEOTIDE SEQUENCE</scope>
    <source>
        <strain evidence="10">CCFEE 5312</strain>
    </source>
</reference>
<keyword evidence="5 6" id="KW-0560">Oxidoreductase</keyword>
<dbReference type="SUPFAM" id="SSF47203">
    <property type="entry name" value="Acyl-CoA dehydrogenase C-terminal domain-like"/>
    <property type="match status" value="1"/>
</dbReference>
<evidence type="ECO:0000256" key="6">
    <source>
        <dbReference type="RuleBase" id="RU362125"/>
    </source>
</evidence>
<evidence type="ECO:0000256" key="1">
    <source>
        <dbReference type="ARBA" id="ARBA00001974"/>
    </source>
</evidence>
<dbReference type="Gene3D" id="1.10.540.10">
    <property type="entry name" value="Acyl-CoA dehydrogenase/oxidase, N-terminal domain"/>
    <property type="match status" value="1"/>
</dbReference>
<keyword evidence="11" id="KW-1185">Reference proteome</keyword>
<keyword evidence="4 6" id="KW-0274">FAD</keyword>
<dbReference type="Proteomes" id="UP001271007">
    <property type="component" value="Unassembled WGS sequence"/>
</dbReference>
<gene>
    <name evidence="10" type="ORF">LTR09_004849</name>
</gene>
<evidence type="ECO:0000256" key="4">
    <source>
        <dbReference type="ARBA" id="ARBA00022827"/>
    </source>
</evidence>
<dbReference type="InterPro" id="IPR013786">
    <property type="entry name" value="AcylCoA_DH/ox_N"/>
</dbReference>
<dbReference type="Gene3D" id="2.40.110.10">
    <property type="entry name" value="Butyryl-CoA Dehydrogenase, subunit A, domain 2"/>
    <property type="match status" value="1"/>
</dbReference>
<comment type="cofactor">
    <cofactor evidence="1 6">
        <name>FAD</name>
        <dbReference type="ChEBI" id="CHEBI:57692"/>
    </cofactor>
</comment>
<dbReference type="PANTHER" id="PTHR48083:SF28">
    <property type="entry name" value="ACYL-COA DEHYDROGENASE FAMILY PROTEIN (AFU_ORTHOLOGUE AFUA_6G10880)-RELATED"/>
    <property type="match status" value="1"/>
</dbReference>
<evidence type="ECO:0000259" key="7">
    <source>
        <dbReference type="Pfam" id="PF00441"/>
    </source>
</evidence>
<evidence type="ECO:0000313" key="10">
    <source>
        <dbReference type="EMBL" id="KAK3054071.1"/>
    </source>
</evidence>
<dbReference type="InterPro" id="IPR036250">
    <property type="entry name" value="AcylCo_DH-like_C"/>
</dbReference>
<dbReference type="Pfam" id="PF02771">
    <property type="entry name" value="Acyl-CoA_dh_N"/>
    <property type="match status" value="1"/>
</dbReference>
<dbReference type="PANTHER" id="PTHR48083">
    <property type="entry name" value="MEDIUM-CHAIN SPECIFIC ACYL-COA DEHYDROGENASE, MITOCHONDRIAL-RELATED"/>
    <property type="match status" value="1"/>
</dbReference>
<keyword evidence="3 6" id="KW-0285">Flavoprotein</keyword>
<accession>A0AAJ0GCI1</accession>
<dbReference type="GO" id="GO:0033539">
    <property type="term" value="P:fatty acid beta-oxidation using acyl-CoA dehydrogenase"/>
    <property type="evidence" value="ECO:0007669"/>
    <property type="project" value="TreeGrafter"/>
</dbReference>
<dbReference type="InterPro" id="IPR009100">
    <property type="entry name" value="AcylCoA_DH/oxidase_NM_dom_sf"/>
</dbReference>
<dbReference type="Pfam" id="PF00441">
    <property type="entry name" value="Acyl-CoA_dh_1"/>
    <property type="match status" value="1"/>
</dbReference>
<proteinExistence type="inferred from homology"/>
<dbReference type="GO" id="GO:0003995">
    <property type="term" value="F:acyl-CoA dehydrogenase activity"/>
    <property type="evidence" value="ECO:0007669"/>
    <property type="project" value="TreeGrafter"/>
</dbReference>
<dbReference type="SUPFAM" id="SSF56645">
    <property type="entry name" value="Acyl-CoA dehydrogenase NM domain-like"/>
    <property type="match status" value="1"/>
</dbReference>
<evidence type="ECO:0000313" key="11">
    <source>
        <dbReference type="Proteomes" id="UP001271007"/>
    </source>
</evidence>
<feature type="domain" description="Acyl-CoA oxidase/dehydrogenase middle" evidence="8">
    <location>
        <begin position="238"/>
        <end position="335"/>
    </location>
</feature>
<dbReference type="Gene3D" id="1.20.140.10">
    <property type="entry name" value="Butyryl-CoA Dehydrogenase, subunit A, domain 3"/>
    <property type="match status" value="1"/>
</dbReference>
<comment type="similarity">
    <text evidence="2 6">Belongs to the acyl-CoA dehydrogenase family.</text>
</comment>
<comment type="caution">
    <text evidence="10">The sequence shown here is derived from an EMBL/GenBank/DDBJ whole genome shotgun (WGS) entry which is preliminary data.</text>
</comment>
<evidence type="ECO:0000259" key="9">
    <source>
        <dbReference type="Pfam" id="PF02771"/>
    </source>
</evidence>
<evidence type="ECO:0000259" key="8">
    <source>
        <dbReference type="Pfam" id="PF02770"/>
    </source>
</evidence>
<organism evidence="10 11">
    <name type="scientific">Extremus antarcticus</name>
    <dbReference type="NCBI Taxonomy" id="702011"/>
    <lineage>
        <taxon>Eukaryota</taxon>
        <taxon>Fungi</taxon>
        <taxon>Dikarya</taxon>
        <taxon>Ascomycota</taxon>
        <taxon>Pezizomycotina</taxon>
        <taxon>Dothideomycetes</taxon>
        <taxon>Dothideomycetidae</taxon>
        <taxon>Mycosphaerellales</taxon>
        <taxon>Extremaceae</taxon>
        <taxon>Extremus</taxon>
    </lineage>
</organism>
<dbReference type="InterPro" id="IPR006091">
    <property type="entry name" value="Acyl-CoA_Oxase/DH_mid-dom"/>
</dbReference>
<dbReference type="InterPro" id="IPR050741">
    <property type="entry name" value="Acyl-CoA_dehydrogenase"/>
</dbReference>
<dbReference type="AlphaFoldDB" id="A0AAJ0GCI1"/>
<evidence type="ECO:0000256" key="3">
    <source>
        <dbReference type="ARBA" id="ARBA00022630"/>
    </source>
</evidence>
<dbReference type="EMBL" id="JAWDJX010000013">
    <property type="protein sequence ID" value="KAK3054071.1"/>
    <property type="molecule type" value="Genomic_DNA"/>
</dbReference>
<feature type="domain" description="Acyl-CoA dehydrogenase/oxidase N-terminal" evidence="9">
    <location>
        <begin position="113"/>
        <end position="234"/>
    </location>
</feature>
<dbReference type="GO" id="GO:0050660">
    <property type="term" value="F:flavin adenine dinucleotide binding"/>
    <property type="evidence" value="ECO:0007669"/>
    <property type="project" value="InterPro"/>
</dbReference>
<dbReference type="GO" id="GO:0005737">
    <property type="term" value="C:cytoplasm"/>
    <property type="evidence" value="ECO:0007669"/>
    <property type="project" value="TreeGrafter"/>
</dbReference>
<feature type="domain" description="Acyl-CoA dehydrogenase/oxidase C-terminal" evidence="7">
    <location>
        <begin position="347"/>
        <end position="502"/>
    </location>
</feature>